<name>A0A328DJJ3_9ASTE</name>
<accession>A0A328DJJ3</accession>
<evidence type="ECO:0000313" key="2">
    <source>
        <dbReference type="Proteomes" id="UP000249390"/>
    </source>
</evidence>
<sequence length="194" mass="22085">MRIGSDMKTRPLGMEHIITRDMISITKVLFAFLILHWELIQGQVEQSLDKQRVARIVKFNKQVARVGHHISDSLGAKDSKDDEAIYKPYFTSFVGGVAKDHALGNNHQSLISILPCAIIMSHLPDIIKECLVSTDATIHEIVFISYFSYNMSRGRSIANWLSDGFIFWVNFMTPVQKHEWKPLPSVAMLTEIQN</sequence>
<evidence type="ECO:0000313" key="1">
    <source>
        <dbReference type="EMBL" id="RAL44321.1"/>
    </source>
</evidence>
<dbReference type="AlphaFoldDB" id="A0A328DJJ3"/>
<gene>
    <name evidence="1" type="ORF">DM860_015681</name>
</gene>
<protein>
    <submittedName>
        <fullName evidence="1">Uncharacterized protein</fullName>
    </submittedName>
</protein>
<organism evidence="1 2">
    <name type="scientific">Cuscuta australis</name>
    <dbReference type="NCBI Taxonomy" id="267555"/>
    <lineage>
        <taxon>Eukaryota</taxon>
        <taxon>Viridiplantae</taxon>
        <taxon>Streptophyta</taxon>
        <taxon>Embryophyta</taxon>
        <taxon>Tracheophyta</taxon>
        <taxon>Spermatophyta</taxon>
        <taxon>Magnoliopsida</taxon>
        <taxon>eudicotyledons</taxon>
        <taxon>Gunneridae</taxon>
        <taxon>Pentapetalae</taxon>
        <taxon>asterids</taxon>
        <taxon>lamiids</taxon>
        <taxon>Solanales</taxon>
        <taxon>Convolvulaceae</taxon>
        <taxon>Cuscuteae</taxon>
        <taxon>Cuscuta</taxon>
        <taxon>Cuscuta subgen. Grammica</taxon>
        <taxon>Cuscuta sect. Cleistogrammica</taxon>
    </lineage>
</organism>
<comment type="caution">
    <text evidence="1">The sequence shown here is derived from an EMBL/GenBank/DDBJ whole genome shotgun (WGS) entry which is preliminary data.</text>
</comment>
<reference evidence="1 2" key="1">
    <citation type="submission" date="2018-06" db="EMBL/GenBank/DDBJ databases">
        <title>The Genome of Cuscuta australis (Dodder) Provides Insight into the Evolution of Plant Parasitism.</title>
        <authorList>
            <person name="Liu H."/>
        </authorList>
    </citation>
    <scope>NUCLEOTIDE SEQUENCE [LARGE SCALE GENOMIC DNA]</scope>
    <source>
        <strain evidence="2">cv. Yunnan</strain>
        <tissue evidence="1">Vines</tissue>
    </source>
</reference>
<dbReference type="Proteomes" id="UP000249390">
    <property type="component" value="Unassembled WGS sequence"/>
</dbReference>
<proteinExistence type="predicted"/>
<dbReference type="EMBL" id="NQVE01000146">
    <property type="protein sequence ID" value="RAL44321.1"/>
    <property type="molecule type" value="Genomic_DNA"/>
</dbReference>
<keyword evidence="2" id="KW-1185">Reference proteome</keyword>